<sequence length="313" mass="36457">MRYKMKNIVNDVIYKDGFFKGKNDLNIYYKSYEVKNIIATIVISHGFCESVEKYYEIINIFNKNDFSVFALDHRGHGKSGRLGIDNNQINVEKFNYYVEDLRSFLDVIVESKLNNNKLFLFAHSMGGGIGALFLEQYNNYFNAAVLSCPMMEIDTGKYPSFISKIITKVFCIAGIGDKYILGHGPFNKNFNDHDSKFDSSSRHYKYRNRQQECEYLQTSGGSFNWLNESFKATRKIVKKKNAQCVNIPILLFQAGKDTFVRSGGQNKFSRYAKDCRLVRIENAKHEIYNERDEILDNYIYQIIEFYNTNCNEL</sequence>
<dbReference type="InterPro" id="IPR051044">
    <property type="entry name" value="MAG_DAG_Lipase"/>
</dbReference>
<feature type="domain" description="Serine aminopeptidase S33" evidence="1">
    <location>
        <begin position="38"/>
        <end position="292"/>
    </location>
</feature>
<dbReference type="Gene3D" id="3.40.50.1820">
    <property type="entry name" value="alpha/beta hydrolase"/>
    <property type="match status" value="1"/>
</dbReference>
<dbReference type="InterPro" id="IPR029058">
    <property type="entry name" value="AB_hydrolase_fold"/>
</dbReference>
<evidence type="ECO:0000313" key="3">
    <source>
        <dbReference type="Proteomes" id="UP000609849"/>
    </source>
</evidence>
<evidence type="ECO:0000259" key="1">
    <source>
        <dbReference type="Pfam" id="PF12146"/>
    </source>
</evidence>
<reference evidence="2 3" key="1">
    <citation type="submission" date="2020-08" db="EMBL/GenBank/DDBJ databases">
        <authorList>
            <person name="Liu C."/>
            <person name="Sun Q."/>
        </authorList>
    </citation>
    <scope>NUCLEOTIDE SEQUENCE [LARGE SCALE GENOMIC DNA]</scope>
    <source>
        <strain evidence="2 3">NSJ-18</strain>
    </source>
</reference>
<dbReference type="EMBL" id="JACRWE010000002">
    <property type="protein sequence ID" value="MBC5996138.1"/>
    <property type="molecule type" value="Genomic_DNA"/>
</dbReference>
<dbReference type="InterPro" id="IPR022742">
    <property type="entry name" value="Hydrolase_4"/>
</dbReference>
<proteinExistence type="predicted"/>
<dbReference type="PANTHER" id="PTHR11614">
    <property type="entry name" value="PHOSPHOLIPASE-RELATED"/>
    <property type="match status" value="1"/>
</dbReference>
<dbReference type="SUPFAM" id="SSF53474">
    <property type="entry name" value="alpha/beta-Hydrolases"/>
    <property type="match status" value="1"/>
</dbReference>
<evidence type="ECO:0000313" key="2">
    <source>
        <dbReference type="EMBL" id="MBC5996138.1"/>
    </source>
</evidence>
<name>A0ABR7JMK1_9FIRM</name>
<accession>A0ABR7JMK1</accession>
<comment type="caution">
    <text evidence="2">The sequence shown here is derived from an EMBL/GenBank/DDBJ whole genome shotgun (WGS) entry which is preliminary data.</text>
</comment>
<keyword evidence="2" id="KW-0378">Hydrolase</keyword>
<keyword evidence="3" id="KW-1185">Reference proteome</keyword>
<protein>
    <submittedName>
        <fullName evidence="2">Alpha/beta hydrolase</fullName>
    </submittedName>
</protein>
<dbReference type="Proteomes" id="UP000609849">
    <property type="component" value="Unassembled WGS sequence"/>
</dbReference>
<organism evidence="2 3">
    <name type="scientific">Romboutsia faecis</name>
    <dbReference type="NCBI Taxonomy" id="2764597"/>
    <lineage>
        <taxon>Bacteria</taxon>
        <taxon>Bacillati</taxon>
        <taxon>Bacillota</taxon>
        <taxon>Clostridia</taxon>
        <taxon>Peptostreptococcales</taxon>
        <taxon>Peptostreptococcaceae</taxon>
        <taxon>Romboutsia</taxon>
    </lineage>
</organism>
<gene>
    <name evidence="2" type="ORF">H8923_05135</name>
</gene>
<dbReference type="Pfam" id="PF12146">
    <property type="entry name" value="Hydrolase_4"/>
    <property type="match status" value="1"/>
</dbReference>
<dbReference type="GO" id="GO:0016787">
    <property type="term" value="F:hydrolase activity"/>
    <property type="evidence" value="ECO:0007669"/>
    <property type="project" value="UniProtKB-KW"/>
</dbReference>